<keyword evidence="12" id="KW-1185">Reference proteome</keyword>
<feature type="domain" description="Lactate/malate dehydrogenase N-terminal" evidence="9">
    <location>
        <begin position="6"/>
        <end position="145"/>
    </location>
</feature>
<feature type="binding site" evidence="5 7">
    <location>
        <position position="85"/>
    </location>
    <ligand>
        <name>substrate</name>
    </ligand>
</feature>
<gene>
    <name evidence="5 11" type="primary">mdh</name>
    <name evidence="11" type="ORF">OCHUTO_0593</name>
</gene>
<feature type="binding site" evidence="5 8">
    <location>
        <position position="98"/>
    </location>
    <ligand>
        <name>NAD(+)</name>
        <dbReference type="ChEBI" id="CHEBI:57540"/>
    </ligand>
</feature>
<feature type="domain" description="Lactate/malate dehydrogenase C-terminal" evidence="10">
    <location>
        <begin position="150"/>
        <end position="318"/>
    </location>
</feature>
<dbReference type="InterPro" id="IPR001557">
    <property type="entry name" value="L-lactate/malate_DH"/>
</dbReference>
<feature type="binding site" evidence="5 8">
    <location>
        <begin position="121"/>
        <end position="123"/>
    </location>
    <ligand>
        <name>NAD(+)</name>
        <dbReference type="ChEBI" id="CHEBI:57540"/>
    </ligand>
</feature>
<comment type="caution">
    <text evidence="11">The sequence shown here is derived from an EMBL/GenBank/DDBJ whole genome shotgun (WGS) entry which is preliminary data.</text>
</comment>
<dbReference type="SUPFAM" id="SSF56327">
    <property type="entry name" value="LDH C-terminal domain-like"/>
    <property type="match status" value="1"/>
</dbReference>
<feature type="binding site" evidence="5">
    <location>
        <begin position="12"/>
        <end position="17"/>
    </location>
    <ligand>
        <name>NAD(+)</name>
        <dbReference type="ChEBI" id="CHEBI:57540"/>
    </ligand>
</feature>
<comment type="catalytic activity">
    <reaction evidence="5">
        <text>(S)-malate + NAD(+) = oxaloacetate + NADH + H(+)</text>
        <dbReference type="Rhea" id="RHEA:21432"/>
        <dbReference type="ChEBI" id="CHEBI:15378"/>
        <dbReference type="ChEBI" id="CHEBI:15589"/>
        <dbReference type="ChEBI" id="CHEBI:16452"/>
        <dbReference type="ChEBI" id="CHEBI:57540"/>
        <dbReference type="ChEBI" id="CHEBI:57945"/>
        <dbReference type="EC" id="1.1.1.37"/>
    </reaction>
</comment>
<evidence type="ECO:0000256" key="6">
    <source>
        <dbReference type="PIRSR" id="PIRSR000102-1"/>
    </source>
</evidence>
<evidence type="ECO:0000259" key="9">
    <source>
        <dbReference type="Pfam" id="PF00056"/>
    </source>
</evidence>
<dbReference type="GO" id="GO:0030060">
    <property type="term" value="F:L-malate dehydrogenase (NAD+) activity"/>
    <property type="evidence" value="ECO:0007669"/>
    <property type="project" value="UniProtKB-UniRule"/>
</dbReference>
<name>A0A0F3MK58_9RICK</name>
<dbReference type="EMBL" id="LANP01000013">
    <property type="protein sequence ID" value="KJV56110.1"/>
    <property type="molecule type" value="Genomic_DNA"/>
</dbReference>
<dbReference type="OrthoDB" id="9802969at2"/>
<dbReference type="GO" id="GO:0006099">
    <property type="term" value="P:tricarboxylic acid cycle"/>
    <property type="evidence" value="ECO:0007669"/>
    <property type="project" value="UniProtKB-UniRule"/>
</dbReference>
<sequence length="320" mass="34816">MSHKAKISIIGGGGNVGATLAHLIALKELGNVVIIDKAEEVAQGKALDISQSMGTEKHCINITGTNAYEAIQDSDIIIVTAGIARKPGMSRNDLVSVNAKIIIEIAAQIKRYALNALVIVVTNPLDAMVWVMHQNLGFNHKKVIGMAGVLDSIRFSYFLSQEFGVSINNVNAMVLGGHGDTMIPLIRYSTIAGIPIMDLVKTGWSSKEKIDQIVQRTRDGGKEIVNLLQVSSAYYAPATATVTMVESYLKDQKQVLACSVYIENYYNIKSEGLYVGMPVIIGKNGVEKIIKLELNEIEQHAFEQSVNTVRELIATVKKLC</sequence>
<comment type="similarity">
    <text evidence="5">Belongs to the LDH/MDH superfamily. MDH type 3 family.</text>
</comment>
<dbReference type="HAMAP" id="MF_00487">
    <property type="entry name" value="Malate_dehydrog_3"/>
    <property type="match status" value="1"/>
</dbReference>
<feature type="binding site" evidence="8">
    <location>
        <begin position="11"/>
        <end position="17"/>
    </location>
    <ligand>
        <name>NAD(+)</name>
        <dbReference type="ChEBI" id="CHEBI:57540"/>
    </ligand>
</feature>
<feature type="binding site" evidence="5 7">
    <location>
        <position position="154"/>
    </location>
    <ligand>
        <name>substrate</name>
    </ligand>
</feature>
<dbReference type="AlphaFoldDB" id="A0A0F3MK58"/>
<evidence type="ECO:0000256" key="4">
    <source>
        <dbReference type="ARBA" id="ARBA00023027"/>
    </source>
</evidence>
<evidence type="ECO:0000313" key="11">
    <source>
        <dbReference type="EMBL" id="KJV56110.1"/>
    </source>
</evidence>
<evidence type="ECO:0000256" key="5">
    <source>
        <dbReference type="HAMAP-Rule" id="MF_00487"/>
    </source>
</evidence>
<evidence type="ECO:0000256" key="1">
    <source>
        <dbReference type="ARBA" id="ARBA00003966"/>
    </source>
</evidence>
<keyword evidence="4 5" id="KW-0520">NAD</keyword>
<reference evidence="11 12" key="1">
    <citation type="submission" date="2015-02" db="EMBL/GenBank/DDBJ databases">
        <title>Genome Sequencing of Rickettsiales.</title>
        <authorList>
            <person name="Daugherty S.C."/>
            <person name="Su Q."/>
            <person name="Abolude K."/>
            <person name="Beier-Sexton M."/>
            <person name="Carlyon J.A."/>
            <person name="Carter R."/>
            <person name="Day N.P."/>
            <person name="Dumler S.J."/>
            <person name="Dyachenko V."/>
            <person name="Godinez A."/>
            <person name="Kurtti T.J."/>
            <person name="Lichay M."/>
            <person name="Mullins K.E."/>
            <person name="Ott S."/>
            <person name="Pappas-Brown V."/>
            <person name="Paris D.H."/>
            <person name="Patel P."/>
            <person name="Richards A.L."/>
            <person name="Sadzewicz L."/>
            <person name="Sears K."/>
            <person name="Seidman D."/>
            <person name="Sengamalay N."/>
            <person name="Stenos J."/>
            <person name="Tallon L.J."/>
            <person name="Vincent G."/>
            <person name="Fraser C.M."/>
            <person name="Munderloh U."/>
            <person name="Dunning-Hotopp J.C."/>
        </authorList>
    </citation>
    <scope>NUCLEOTIDE SEQUENCE [LARGE SCALE GENOMIC DNA]</scope>
    <source>
        <strain evidence="11 12">Fuller</strain>
    </source>
</reference>
<dbReference type="PATRIC" id="fig|1359168.3.peg.195"/>
<dbReference type="Gene3D" id="3.90.110.10">
    <property type="entry name" value="Lactate dehydrogenase/glycoside hydrolase, family 4, C-terminal"/>
    <property type="match status" value="1"/>
</dbReference>
<dbReference type="PIRSF" id="PIRSF000102">
    <property type="entry name" value="Lac_mal_DH"/>
    <property type="match status" value="1"/>
</dbReference>
<organism evidence="11 12">
    <name type="scientific">Orientia chuto str. Dubai</name>
    <dbReference type="NCBI Taxonomy" id="1359168"/>
    <lineage>
        <taxon>Bacteria</taxon>
        <taxon>Pseudomonadati</taxon>
        <taxon>Pseudomonadota</taxon>
        <taxon>Alphaproteobacteria</taxon>
        <taxon>Rickettsiales</taxon>
        <taxon>Rickettsiaceae</taxon>
        <taxon>Rickettsieae</taxon>
        <taxon>Orientia</taxon>
    </lineage>
</organism>
<accession>A0A0F3MK58</accession>
<dbReference type="FunFam" id="3.90.110.10:FF:000004">
    <property type="entry name" value="Malate dehydrogenase"/>
    <property type="match status" value="1"/>
</dbReference>
<dbReference type="InterPro" id="IPR001236">
    <property type="entry name" value="Lactate/malate_DH_N"/>
</dbReference>
<feature type="binding site" evidence="5 7">
    <location>
        <position position="91"/>
    </location>
    <ligand>
        <name>substrate</name>
    </ligand>
</feature>
<comment type="function">
    <text evidence="1 5">Catalyzes the reversible oxidation of malate to oxaloacetate.</text>
</comment>
<keyword evidence="3 5" id="KW-0560">Oxidoreductase</keyword>
<dbReference type="PANTHER" id="PTHR43128">
    <property type="entry name" value="L-2-HYDROXYCARBOXYLATE DEHYDROGENASE (NAD(P)(+))"/>
    <property type="match status" value="1"/>
</dbReference>
<dbReference type="RefSeq" id="WP_045797272.1">
    <property type="nucleotide sequence ID" value="NZ_LANP01000013.1"/>
</dbReference>
<feature type="binding site" evidence="5 8">
    <location>
        <position position="36"/>
    </location>
    <ligand>
        <name>NAD(+)</name>
        <dbReference type="ChEBI" id="CHEBI:57540"/>
    </ligand>
</feature>
<dbReference type="InterPro" id="IPR036291">
    <property type="entry name" value="NAD(P)-bd_dom_sf"/>
</dbReference>
<dbReference type="Pfam" id="PF00056">
    <property type="entry name" value="Ldh_1_N"/>
    <property type="match status" value="1"/>
</dbReference>
<dbReference type="STRING" id="1359168.OCHUTO_0593"/>
<dbReference type="InterPro" id="IPR015955">
    <property type="entry name" value="Lactate_DH/Glyco_Ohase_4_C"/>
</dbReference>
<evidence type="ECO:0000256" key="7">
    <source>
        <dbReference type="PIRSR" id="PIRSR000102-2"/>
    </source>
</evidence>
<evidence type="ECO:0000256" key="2">
    <source>
        <dbReference type="ARBA" id="ARBA00022532"/>
    </source>
</evidence>
<dbReference type="PANTHER" id="PTHR43128:SF16">
    <property type="entry name" value="L-LACTATE DEHYDROGENASE"/>
    <property type="match status" value="1"/>
</dbReference>
<dbReference type="Gene3D" id="3.40.50.720">
    <property type="entry name" value="NAD(P)-binding Rossmann-like Domain"/>
    <property type="match status" value="1"/>
</dbReference>
<feature type="active site" description="Proton acceptor" evidence="5 6">
    <location>
        <position position="178"/>
    </location>
</feature>
<evidence type="ECO:0000313" key="12">
    <source>
        <dbReference type="Proteomes" id="UP000033616"/>
    </source>
</evidence>
<dbReference type="EC" id="1.1.1.37" evidence="5"/>
<dbReference type="InterPro" id="IPR011275">
    <property type="entry name" value="Malate_DH_type3"/>
</dbReference>
<protein>
    <recommendedName>
        <fullName evidence="5">Malate dehydrogenase</fullName>
        <ecNumber evidence="5">1.1.1.37</ecNumber>
    </recommendedName>
</protein>
<evidence type="ECO:0000256" key="8">
    <source>
        <dbReference type="PIRSR" id="PIRSR000102-3"/>
    </source>
</evidence>
<proteinExistence type="inferred from homology"/>
<dbReference type="GO" id="GO:0004459">
    <property type="term" value="F:L-lactate dehydrogenase (NAD+) activity"/>
    <property type="evidence" value="ECO:0007669"/>
    <property type="project" value="TreeGrafter"/>
</dbReference>
<dbReference type="PRINTS" id="PR00086">
    <property type="entry name" value="LLDHDRGNASE"/>
</dbReference>
<dbReference type="GO" id="GO:0006089">
    <property type="term" value="P:lactate metabolic process"/>
    <property type="evidence" value="ECO:0007669"/>
    <property type="project" value="TreeGrafter"/>
</dbReference>
<keyword evidence="2 5" id="KW-0816">Tricarboxylic acid cycle</keyword>
<dbReference type="FunFam" id="3.40.50.720:FF:000018">
    <property type="entry name" value="Malate dehydrogenase"/>
    <property type="match status" value="1"/>
</dbReference>
<dbReference type="CDD" id="cd01339">
    <property type="entry name" value="LDH-like_MDH"/>
    <property type="match status" value="1"/>
</dbReference>
<dbReference type="NCBIfam" id="TIGR01763">
    <property type="entry name" value="MalateDH_bact"/>
    <property type="match status" value="1"/>
</dbReference>
<dbReference type="NCBIfam" id="NF004863">
    <property type="entry name" value="PRK06223.1"/>
    <property type="match status" value="1"/>
</dbReference>
<evidence type="ECO:0000256" key="3">
    <source>
        <dbReference type="ARBA" id="ARBA00023002"/>
    </source>
</evidence>
<feature type="binding site" evidence="5 7">
    <location>
        <position position="123"/>
    </location>
    <ligand>
        <name>substrate</name>
    </ligand>
</feature>
<dbReference type="SUPFAM" id="SSF51735">
    <property type="entry name" value="NAD(P)-binding Rossmann-fold domains"/>
    <property type="match status" value="1"/>
</dbReference>
<dbReference type="Pfam" id="PF02866">
    <property type="entry name" value="Ldh_1_C"/>
    <property type="match status" value="1"/>
</dbReference>
<dbReference type="InterPro" id="IPR022383">
    <property type="entry name" value="Lactate/malate_DH_C"/>
</dbReference>
<evidence type="ECO:0000259" key="10">
    <source>
        <dbReference type="Pfam" id="PF02866"/>
    </source>
</evidence>
<dbReference type="Proteomes" id="UP000033616">
    <property type="component" value="Unassembled WGS sequence"/>
</dbReference>